<keyword evidence="4 7" id="KW-0812">Transmembrane</keyword>
<evidence type="ECO:0000256" key="3">
    <source>
        <dbReference type="ARBA" id="ARBA00022679"/>
    </source>
</evidence>
<dbReference type="GO" id="GO:0005886">
    <property type="term" value="C:plasma membrane"/>
    <property type="evidence" value="ECO:0007669"/>
    <property type="project" value="UniProtKB-SubCell"/>
</dbReference>
<keyword evidence="6" id="KW-0325">Glycoprotein</keyword>
<dbReference type="EMBL" id="CP017816">
    <property type="protein sequence ID" value="APA07450.1"/>
    <property type="molecule type" value="Genomic_DNA"/>
</dbReference>
<dbReference type="Proteomes" id="UP000177798">
    <property type="component" value="Chromosome 3"/>
</dbReference>
<name>A0A1D9PXN9_SCLS1</name>
<dbReference type="InterPro" id="IPR004835">
    <property type="entry name" value="Chitin_synth"/>
</dbReference>
<dbReference type="Pfam" id="PF22997">
    <property type="entry name" value="CHS4"/>
    <property type="match status" value="1"/>
</dbReference>
<evidence type="ECO:0000256" key="7">
    <source>
        <dbReference type="SAM" id="Phobius"/>
    </source>
</evidence>
<accession>A0A1D9PXN9</accession>
<keyword evidence="5 7" id="KW-0472">Membrane</keyword>
<proteinExistence type="predicted"/>
<gene>
    <name evidence="9" type="ORF">sscle_03g022200</name>
</gene>
<evidence type="ECO:0000256" key="1">
    <source>
        <dbReference type="ARBA" id="ARBA00004651"/>
    </source>
</evidence>
<evidence type="ECO:0000313" key="10">
    <source>
        <dbReference type="Proteomes" id="UP000177798"/>
    </source>
</evidence>
<dbReference type="OrthoDB" id="370884at2759"/>
<evidence type="ECO:0000256" key="6">
    <source>
        <dbReference type="ARBA" id="ARBA00023180"/>
    </source>
</evidence>
<evidence type="ECO:0000256" key="2">
    <source>
        <dbReference type="ARBA" id="ARBA00022475"/>
    </source>
</evidence>
<keyword evidence="2" id="KW-1003">Cell membrane</keyword>
<keyword evidence="7" id="KW-1133">Transmembrane helix</keyword>
<organism evidence="9 10">
    <name type="scientific">Sclerotinia sclerotiorum (strain ATCC 18683 / 1980 / Ss-1)</name>
    <name type="common">White mold</name>
    <name type="synonym">Whetzelinia sclerotiorum</name>
    <dbReference type="NCBI Taxonomy" id="665079"/>
    <lineage>
        <taxon>Eukaryota</taxon>
        <taxon>Fungi</taxon>
        <taxon>Dikarya</taxon>
        <taxon>Ascomycota</taxon>
        <taxon>Pezizomycotina</taxon>
        <taxon>Leotiomycetes</taxon>
        <taxon>Helotiales</taxon>
        <taxon>Sclerotiniaceae</taxon>
        <taxon>Sclerotinia</taxon>
    </lineage>
</organism>
<dbReference type="PANTHER" id="PTHR22914">
    <property type="entry name" value="CHITIN SYNTHASE"/>
    <property type="match status" value="1"/>
</dbReference>
<dbReference type="AlphaFoldDB" id="A0A1D9PXN9"/>
<dbReference type="Pfam" id="PF03142">
    <property type="entry name" value="Chitin_synth_2"/>
    <property type="match status" value="1"/>
</dbReference>
<evidence type="ECO:0000313" key="9">
    <source>
        <dbReference type="EMBL" id="APA07450.1"/>
    </source>
</evidence>
<evidence type="ECO:0000256" key="4">
    <source>
        <dbReference type="ARBA" id="ARBA00022692"/>
    </source>
</evidence>
<dbReference type="InterPro" id="IPR054295">
    <property type="entry name" value="CHS4-like_dom"/>
</dbReference>
<feature type="domain" description="Chitin synthase 4-like" evidence="8">
    <location>
        <begin position="53"/>
        <end position="137"/>
    </location>
</feature>
<dbReference type="VEuPathDB" id="FungiDB:sscle_03g022200"/>
<dbReference type="PANTHER" id="PTHR22914:SF16">
    <property type="entry name" value="CHITIN SYNTHASE 3"/>
    <property type="match status" value="1"/>
</dbReference>
<evidence type="ECO:0000259" key="8">
    <source>
        <dbReference type="Pfam" id="PF22997"/>
    </source>
</evidence>
<keyword evidence="3" id="KW-0808">Transferase</keyword>
<reference evidence="10" key="1">
    <citation type="journal article" date="2017" name="Genome Biol. Evol.">
        <title>The complete genome sequence of the phytopathogenic fungus Sclerotinia sclerotiorum reveals insights into the genome architecture of broad host range pathogens.</title>
        <authorList>
            <person name="Derbyshire M."/>
            <person name="Denton-Giles M."/>
            <person name="Hegedus D."/>
            <person name="Seifbarghy S."/>
            <person name="Rollins J."/>
            <person name="van Kan J."/>
            <person name="Seidl M.F."/>
            <person name="Faino L."/>
            <person name="Mbengue M."/>
            <person name="Navaud O."/>
            <person name="Raffaele S."/>
            <person name="Hammond-Kosack K."/>
            <person name="Heard S."/>
            <person name="Oliver R."/>
        </authorList>
    </citation>
    <scope>NUCLEOTIDE SEQUENCE [LARGE SCALE GENOMIC DNA]</scope>
    <source>
        <strain evidence="10">ATCC 18683 / 1980 / Ss-1</strain>
    </source>
</reference>
<dbReference type="GO" id="GO:0004100">
    <property type="term" value="F:chitin synthase activity"/>
    <property type="evidence" value="ECO:0007669"/>
    <property type="project" value="InterPro"/>
</dbReference>
<sequence length="470" mass="52343">MSMVNVKYFPCHAFNQDGSSSPNETIGAYFGYACYLQVEARSSFYGLRSAGDVYFTWDDIKNSSRNLMVYSSNVLDLDLLNWFNTIQVSVSSRFTTLADRTTTANAAVCGRDVTHAFQSSDDKKIAQCFEQIIKVGSVDTKSVGCIASKVVLYVSLAFILAIVFVKFILALIFQWFIASKYAASKTSQSSDPKKRQQQIEEWSDGIYRAPPRMAGDIGSSAAGSGSERTSKRANVFLPTTSRFSNPYAAVDRSSRIERPQPTTMASQASTVQFIPPNPIFRNQNSSRNSLLRTDEWEPYGFPLAHAILLVTAYSKGELGIRTTLDSIATTDYPNSHKTILVICDGIIKGEGEPRTTPDVVLGIMKDFVTSVEEVPAFSYVAVEKGSKRYNIAKVYAGFYNYNADSTINTNKQLRVPMVCIVKCSTPEESTHRKPGNRGKRDSQIILMSFLQKVMFDERITELKFEIFNGF</sequence>
<comment type="subcellular location">
    <subcellularLocation>
        <location evidence="1">Cell membrane</location>
        <topology evidence="1">Multi-pass membrane protein</topology>
    </subcellularLocation>
</comment>
<protein>
    <recommendedName>
        <fullName evidence="8">Chitin synthase 4-like domain-containing protein</fullName>
    </recommendedName>
</protein>
<evidence type="ECO:0000256" key="5">
    <source>
        <dbReference type="ARBA" id="ARBA00023136"/>
    </source>
</evidence>
<feature type="transmembrane region" description="Helical" evidence="7">
    <location>
        <begin position="150"/>
        <end position="177"/>
    </location>
</feature>